<gene>
    <name evidence="1" type="ORF">PM02_18185</name>
</gene>
<dbReference type="STRING" id="83219.PM02_18185"/>
<dbReference type="eggNOG" id="ENOG503366G">
    <property type="taxonomic scope" value="Bacteria"/>
</dbReference>
<dbReference type="RefSeq" id="WP_037911211.1">
    <property type="nucleotide sequence ID" value="NZ_JAFBPZ010000013.1"/>
</dbReference>
<dbReference type="EMBL" id="JEMU01000022">
    <property type="protein sequence ID" value="KAJ01646.1"/>
    <property type="molecule type" value="Genomic_DNA"/>
</dbReference>
<name>A0A061SIW9_9RHOB</name>
<proteinExistence type="predicted"/>
<sequence>MPKATRFTTKYVSAEDRIQLLIELSQEEIQVLWLTRRLFNRLLPHLFDHLGKTGTAVVATDTNPSDVGGGIDPQQANAVQRFSQEAAVSALTSQPSVGASGQKPANNVSYVVTSVDVRFSKKGVVLDLKSGEDILHKLPLAEDALRQWLSIVYSQYKAGNWQERFWPVWIGPASSSKQQADEPLLN</sequence>
<keyword evidence="2" id="KW-1185">Reference proteome</keyword>
<dbReference type="AlphaFoldDB" id="A0A061SIW9"/>
<accession>A0A061SIW9</accession>
<dbReference type="Proteomes" id="UP000027337">
    <property type="component" value="Unassembled WGS sequence"/>
</dbReference>
<organism evidence="1 2">
    <name type="scientific">Sulfitobacter mediterraneus</name>
    <dbReference type="NCBI Taxonomy" id="83219"/>
    <lineage>
        <taxon>Bacteria</taxon>
        <taxon>Pseudomonadati</taxon>
        <taxon>Pseudomonadota</taxon>
        <taxon>Alphaproteobacteria</taxon>
        <taxon>Rhodobacterales</taxon>
        <taxon>Roseobacteraceae</taxon>
        <taxon>Sulfitobacter</taxon>
    </lineage>
</organism>
<reference evidence="1 2" key="1">
    <citation type="journal article" date="2014" name="Genome Announc.">
        <title>Draft Genome Sequences of Two Isolates of the Roseobacter Group, Sulfitobacter sp. Strains 3SOLIMAR09 and 1FIGIMAR09, from Harbors of Mallorca Island (Mediterranean Sea).</title>
        <authorList>
            <person name="Mas-Llado M."/>
            <person name="Pina-Villalonga J.M."/>
            <person name="Brunet-Galmes I."/>
            <person name="Nogales B."/>
            <person name="Bosch R."/>
        </authorList>
    </citation>
    <scope>NUCLEOTIDE SEQUENCE [LARGE SCALE GENOMIC DNA]</scope>
    <source>
        <strain evidence="1 2">1FIGIMAR09</strain>
    </source>
</reference>
<protein>
    <submittedName>
        <fullName evidence="1">Uncharacterized protein</fullName>
    </submittedName>
</protein>
<evidence type="ECO:0000313" key="1">
    <source>
        <dbReference type="EMBL" id="KAJ01646.1"/>
    </source>
</evidence>
<evidence type="ECO:0000313" key="2">
    <source>
        <dbReference type="Proteomes" id="UP000027337"/>
    </source>
</evidence>
<comment type="caution">
    <text evidence="1">The sequence shown here is derived from an EMBL/GenBank/DDBJ whole genome shotgun (WGS) entry which is preliminary data.</text>
</comment>